<gene>
    <name evidence="3" type="ORF">ENC19_17240</name>
</gene>
<dbReference type="GO" id="GO:0016787">
    <property type="term" value="F:hydrolase activity"/>
    <property type="evidence" value="ECO:0007669"/>
    <property type="project" value="UniProtKB-KW"/>
</dbReference>
<dbReference type="Gene3D" id="3.40.50.1820">
    <property type="entry name" value="alpha/beta hydrolase"/>
    <property type="match status" value="1"/>
</dbReference>
<dbReference type="PRINTS" id="PR00111">
    <property type="entry name" value="ABHYDROLASE"/>
</dbReference>
<dbReference type="Pfam" id="PF08386">
    <property type="entry name" value="Abhydrolase_4"/>
    <property type="match status" value="1"/>
</dbReference>
<dbReference type="InterPro" id="IPR029058">
    <property type="entry name" value="AB_hydrolase_fold"/>
</dbReference>
<organism evidence="3 4">
    <name type="scientific">Verrucosispora sioxanthis</name>
    <dbReference type="NCBI Taxonomy" id="2499994"/>
    <lineage>
        <taxon>Bacteria</taxon>
        <taxon>Bacillati</taxon>
        <taxon>Actinomycetota</taxon>
        <taxon>Actinomycetes</taxon>
        <taxon>Micromonosporales</taxon>
        <taxon>Micromonosporaceae</taxon>
        <taxon>Micromonospora</taxon>
    </lineage>
</organism>
<name>A0A6M1L7S1_9ACTN</name>
<keyword evidence="3" id="KW-0378">Hydrolase</keyword>
<evidence type="ECO:0000259" key="2">
    <source>
        <dbReference type="Pfam" id="PF08386"/>
    </source>
</evidence>
<dbReference type="InterPro" id="IPR050471">
    <property type="entry name" value="AB_hydrolase"/>
</dbReference>
<feature type="domain" description="Peptidase S33 tripeptidyl aminopeptidase-like C-terminal" evidence="2">
    <location>
        <begin position="215"/>
        <end position="285"/>
    </location>
</feature>
<dbReference type="RefSeq" id="WP_164448169.1">
    <property type="nucleotide sequence ID" value="NZ_SAIY01000005.1"/>
</dbReference>
<keyword evidence="4" id="KW-1185">Reference proteome</keyword>
<dbReference type="EMBL" id="SAIY01000005">
    <property type="protein sequence ID" value="NGM14285.1"/>
    <property type="molecule type" value="Genomic_DNA"/>
</dbReference>
<evidence type="ECO:0000313" key="4">
    <source>
        <dbReference type="Proteomes" id="UP000478148"/>
    </source>
</evidence>
<dbReference type="Proteomes" id="UP000478148">
    <property type="component" value="Unassembled WGS sequence"/>
</dbReference>
<accession>A0A6M1L7S1</accession>
<dbReference type="InterPro" id="IPR000073">
    <property type="entry name" value="AB_hydrolase_1"/>
</dbReference>
<dbReference type="PANTHER" id="PTHR43433:SF1">
    <property type="entry name" value="BLL5160 PROTEIN"/>
    <property type="match status" value="1"/>
</dbReference>
<dbReference type="AlphaFoldDB" id="A0A6M1L7S1"/>
<sequence length="289" mass="31132">MTSMMEPPTNTMTLSAGPVEYRLDQRGDAVVVVFHGGHMRAGLALDERVYAEADISVLAPSRPGYGRTRVTTGTTVPGFADVTADLCRHLGFQRVTAAVGISAGGPTAVAFAARHPDLVERLILQGALGPLPCPDRRTRLLAGLMFSPRTEGVTWGGMRSLLRRAPGRGLRQLLAGLATLPADQVLAGLTPAQRTQLVWLFSPMRSGAGFRNDLRPRDDLTAQVTQPALVIASRRDGAVPFAHAEALVAGIPRAELIESQADHHFYEFAPDWPTITDTLRTFLTTDPRP</sequence>
<dbReference type="SUPFAM" id="SSF53474">
    <property type="entry name" value="alpha/beta-Hydrolases"/>
    <property type="match status" value="1"/>
</dbReference>
<evidence type="ECO:0000313" key="3">
    <source>
        <dbReference type="EMBL" id="NGM14285.1"/>
    </source>
</evidence>
<evidence type="ECO:0000259" key="1">
    <source>
        <dbReference type="Pfam" id="PF00561"/>
    </source>
</evidence>
<dbReference type="InterPro" id="IPR013595">
    <property type="entry name" value="Pept_S33_TAP-like_C"/>
</dbReference>
<dbReference type="PANTHER" id="PTHR43433">
    <property type="entry name" value="HYDROLASE, ALPHA/BETA FOLD FAMILY PROTEIN"/>
    <property type="match status" value="1"/>
</dbReference>
<protein>
    <submittedName>
        <fullName evidence="3">Alpha/beta hydrolase</fullName>
    </submittedName>
</protein>
<dbReference type="Pfam" id="PF00561">
    <property type="entry name" value="Abhydrolase_1"/>
    <property type="match status" value="1"/>
</dbReference>
<proteinExistence type="predicted"/>
<reference evidence="3 4" key="1">
    <citation type="submission" date="2020-02" db="EMBL/GenBank/DDBJ databases">
        <title>Draft Genome Sequence of Verrucosispora sp. Strain CWR15, Isolated from Gulf of Mexico Sponge.</title>
        <authorList>
            <person name="Kennedy S.J."/>
            <person name="Cella E."/>
            <person name="Azarian T."/>
            <person name="Baker B.J."/>
            <person name="Shaw L.N."/>
        </authorList>
    </citation>
    <scope>NUCLEOTIDE SEQUENCE [LARGE SCALE GENOMIC DNA]</scope>
    <source>
        <strain evidence="3 4">CWR15</strain>
    </source>
</reference>
<feature type="domain" description="AB hydrolase-1" evidence="1">
    <location>
        <begin position="52"/>
        <end position="135"/>
    </location>
</feature>
<comment type="caution">
    <text evidence="3">The sequence shown here is derived from an EMBL/GenBank/DDBJ whole genome shotgun (WGS) entry which is preliminary data.</text>
</comment>